<dbReference type="NCBIfam" id="NF033788">
    <property type="entry name" value="HTH_metalloreg"/>
    <property type="match status" value="1"/>
</dbReference>
<reference evidence="5 6" key="1">
    <citation type="submission" date="2010-05" db="EMBL/GenBank/DDBJ databases">
        <title>Complete sequence of Thermincola sp. JR.</title>
        <authorList>
            <consortium name="US DOE Joint Genome Institute"/>
            <person name="Lucas S."/>
            <person name="Copeland A."/>
            <person name="Lapidus A."/>
            <person name="Cheng J.-F."/>
            <person name="Bruce D."/>
            <person name="Goodwin L."/>
            <person name="Pitluck S."/>
            <person name="Chertkov O."/>
            <person name="Detter J.C."/>
            <person name="Han C."/>
            <person name="Tapia R."/>
            <person name="Land M."/>
            <person name="Hauser L."/>
            <person name="Kyrpides N."/>
            <person name="Mikhailova N."/>
            <person name="Hazen T.C."/>
            <person name="Woyke T."/>
        </authorList>
    </citation>
    <scope>NUCLEOTIDE SEQUENCE [LARGE SCALE GENOMIC DNA]</scope>
    <source>
        <strain evidence="5 6">JR</strain>
    </source>
</reference>
<protein>
    <submittedName>
        <fullName evidence="5">Transcriptional regulator, ArsR family</fullName>
    </submittedName>
</protein>
<dbReference type="InterPro" id="IPR011991">
    <property type="entry name" value="ArsR-like_HTH"/>
</dbReference>
<evidence type="ECO:0000256" key="1">
    <source>
        <dbReference type="ARBA" id="ARBA00023015"/>
    </source>
</evidence>
<dbReference type="InterPro" id="IPR036388">
    <property type="entry name" value="WH-like_DNA-bd_sf"/>
</dbReference>
<organism evidence="5 6">
    <name type="scientific">Thermincola potens (strain JR)</name>
    <dbReference type="NCBI Taxonomy" id="635013"/>
    <lineage>
        <taxon>Bacteria</taxon>
        <taxon>Bacillati</taxon>
        <taxon>Bacillota</taxon>
        <taxon>Clostridia</taxon>
        <taxon>Eubacteriales</taxon>
        <taxon>Thermincolaceae</taxon>
        <taxon>Thermincola</taxon>
    </lineage>
</organism>
<dbReference type="InterPro" id="IPR036390">
    <property type="entry name" value="WH_DNA-bd_sf"/>
</dbReference>
<sequence length="129" mass="14919">MKKIAEFYKALGDEVRLKILQMLSEQEMCVCEIIERLDMSQPAVSHHLKILRQVGLVKDSREGKWIYYSLHDGVFQDVFQGEDLEIIKGYAEPIRKKLAGLKPSRVRTDPSVCERLSEKKATEKLIDKN</sequence>
<keyword evidence="6" id="KW-1185">Reference proteome</keyword>
<dbReference type="KEGG" id="tjr:TherJR_0471"/>
<dbReference type="PROSITE" id="PS50987">
    <property type="entry name" value="HTH_ARSR_2"/>
    <property type="match status" value="1"/>
</dbReference>
<dbReference type="PRINTS" id="PR00778">
    <property type="entry name" value="HTHARSR"/>
</dbReference>
<evidence type="ECO:0000256" key="2">
    <source>
        <dbReference type="ARBA" id="ARBA00023125"/>
    </source>
</evidence>
<dbReference type="EMBL" id="CP002028">
    <property type="protein sequence ID" value="ADG81352.1"/>
    <property type="molecule type" value="Genomic_DNA"/>
</dbReference>
<dbReference type="RefSeq" id="WP_013119375.1">
    <property type="nucleotide sequence ID" value="NC_014152.1"/>
</dbReference>
<dbReference type="PANTHER" id="PTHR33154">
    <property type="entry name" value="TRANSCRIPTIONAL REGULATOR, ARSR FAMILY"/>
    <property type="match status" value="1"/>
</dbReference>
<evidence type="ECO:0000313" key="6">
    <source>
        <dbReference type="Proteomes" id="UP000002377"/>
    </source>
</evidence>
<dbReference type="SUPFAM" id="SSF46785">
    <property type="entry name" value="Winged helix' DNA-binding domain"/>
    <property type="match status" value="1"/>
</dbReference>
<dbReference type="eggNOG" id="COG0640">
    <property type="taxonomic scope" value="Bacteria"/>
</dbReference>
<dbReference type="HOGENOM" id="CLU_097806_3_1_9"/>
<evidence type="ECO:0000313" key="5">
    <source>
        <dbReference type="EMBL" id="ADG81352.1"/>
    </source>
</evidence>
<proteinExistence type="predicted"/>
<accession>D5XB32</accession>
<gene>
    <name evidence="5" type="ordered locus">TherJR_0471</name>
</gene>
<name>D5XB32_THEPJ</name>
<dbReference type="Gene3D" id="1.10.10.10">
    <property type="entry name" value="Winged helix-like DNA-binding domain superfamily/Winged helix DNA-binding domain"/>
    <property type="match status" value="1"/>
</dbReference>
<dbReference type="Proteomes" id="UP000002377">
    <property type="component" value="Chromosome"/>
</dbReference>
<keyword evidence="2" id="KW-0238">DNA-binding</keyword>
<dbReference type="SMART" id="SM00418">
    <property type="entry name" value="HTH_ARSR"/>
    <property type="match status" value="1"/>
</dbReference>
<dbReference type="AlphaFoldDB" id="D5XB32"/>
<evidence type="ECO:0000256" key="3">
    <source>
        <dbReference type="ARBA" id="ARBA00023163"/>
    </source>
</evidence>
<dbReference type="STRING" id="635013.TherJR_0471"/>
<dbReference type="Pfam" id="PF01022">
    <property type="entry name" value="HTH_5"/>
    <property type="match status" value="1"/>
</dbReference>
<evidence type="ECO:0000259" key="4">
    <source>
        <dbReference type="PROSITE" id="PS50987"/>
    </source>
</evidence>
<dbReference type="InterPro" id="IPR051081">
    <property type="entry name" value="HTH_MetalResp_TranReg"/>
</dbReference>
<dbReference type="PANTHER" id="PTHR33154:SF18">
    <property type="entry name" value="ARSENICAL RESISTANCE OPERON REPRESSOR"/>
    <property type="match status" value="1"/>
</dbReference>
<dbReference type="CDD" id="cd00090">
    <property type="entry name" value="HTH_ARSR"/>
    <property type="match status" value="1"/>
</dbReference>
<dbReference type="GO" id="GO:0003677">
    <property type="term" value="F:DNA binding"/>
    <property type="evidence" value="ECO:0007669"/>
    <property type="project" value="UniProtKB-KW"/>
</dbReference>
<keyword evidence="1" id="KW-0805">Transcription regulation</keyword>
<dbReference type="OrthoDB" id="9798835at2"/>
<dbReference type="GO" id="GO:0003700">
    <property type="term" value="F:DNA-binding transcription factor activity"/>
    <property type="evidence" value="ECO:0007669"/>
    <property type="project" value="InterPro"/>
</dbReference>
<feature type="domain" description="HTH arsR-type" evidence="4">
    <location>
        <begin position="1"/>
        <end position="90"/>
    </location>
</feature>
<dbReference type="InterPro" id="IPR001845">
    <property type="entry name" value="HTH_ArsR_DNA-bd_dom"/>
</dbReference>
<keyword evidence="3" id="KW-0804">Transcription</keyword>